<dbReference type="Pfam" id="PF21073">
    <property type="entry name" value="GDH_HM1"/>
    <property type="match status" value="1"/>
</dbReference>
<dbReference type="InterPro" id="IPR046346">
    <property type="entry name" value="Aminoacid_DH-like_N_sf"/>
</dbReference>
<dbReference type="InterPro" id="IPR024727">
    <property type="entry name" value="NAD_Glu_DH_N_ACT1"/>
</dbReference>
<dbReference type="RefSeq" id="WP_286056541.1">
    <property type="nucleotide sequence ID" value="NZ_JASVWF010000009.1"/>
</dbReference>
<dbReference type="EMBL" id="JASVWF010000009">
    <property type="protein sequence ID" value="MDL5159931.1"/>
    <property type="molecule type" value="Genomic_DNA"/>
</dbReference>
<dbReference type="PIRSF" id="PIRSF036761">
    <property type="entry name" value="GDH_Mll4104"/>
    <property type="match status" value="1"/>
</dbReference>
<protein>
    <submittedName>
        <fullName evidence="8">NAD-glutamate dehydrogenase</fullName>
        <ecNumber evidence="8">1.4.1.2</ecNumber>
    </submittedName>
</protein>
<dbReference type="PANTHER" id="PTHR43403">
    <property type="entry name" value="NAD-SPECIFIC GLUTAMATE DEHYDROGENASE"/>
    <property type="match status" value="1"/>
</dbReference>
<dbReference type="Gene3D" id="3.40.50.720">
    <property type="entry name" value="NAD(P)-binding Rossmann-like Domain"/>
    <property type="match status" value="1"/>
</dbReference>
<dbReference type="PANTHER" id="PTHR43403:SF1">
    <property type="entry name" value="NAD-SPECIFIC GLUTAMATE DEHYDROGENASE"/>
    <property type="match status" value="1"/>
</dbReference>
<dbReference type="InterPro" id="IPR049062">
    <property type="entry name" value="NAD_Glu_DH_ACT2"/>
</dbReference>
<feature type="domain" description="NAD-glutamate dehydrogenase N-terminal ACT1" evidence="5">
    <location>
        <begin position="33"/>
        <end position="181"/>
    </location>
</feature>
<dbReference type="Pfam" id="PF21075">
    <property type="entry name" value="GDH_ACT1"/>
    <property type="match status" value="1"/>
</dbReference>
<gene>
    <name evidence="8" type="ORF">QRT03_28445</name>
</gene>
<dbReference type="Pfam" id="PF21074">
    <property type="entry name" value="GDH_C"/>
    <property type="match status" value="1"/>
</dbReference>
<dbReference type="InterPro" id="IPR049064">
    <property type="entry name" value="NAD_Glu_DH_ACT3"/>
</dbReference>
<evidence type="ECO:0000313" key="8">
    <source>
        <dbReference type="EMBL" id="MDL5159931.1"/>
    </source>
</evidence>
<organism evidence="8 9">
    <name type="scientific">Actinomycetospora termitidis</name>
    <dbReference type="NCBI Taxonomy" id="3053470"/>
    <lineage>
        <taxon>Bacteria</taxon>
        <taxon>Bacillati</taxon>
        <taxon>Actinomycetota</taxon>
        <taxon>Actinomycetes</taxon>
        <taxon>Pseudonocardiales</taxon>
        <taxon>Pseudonocardiaceae</taxon>
        <taxon>Actinomycetospora</taxon>
    </lineage>
</organism>
<evidence type="ECO:0000259" key="7">
    <source>
        <dbReference type="Pfam" id="PF21077"/>
    </source>
</evidence>
<dbReference type="InterPro" id="IPR007780">
    <property type="entry name" value="NAD_Glu_DH_bac"/>
</dbReference>
<keyword evidence="8" id="KW-0560">Oxidoreductase</keyword>
<dbReference type="InterPro" id="IPR036291">
    <property type="entry name" value="NAD(P)-bd_dom_sf"/>
</dbReference>
<feature type="domain" description="NAD-glutamate dehydrogenase ACT3" evidence="7">
    <location>
        <begin position="546"/>
        <end position="622"/>
    </location>
</feature>
<evidence type="ECO:0000256" key="2">
    <source>
        <dbReference type="SAM" id="MobiDB-lite"/>
    </source>
</evidence>
<name>A0ABT7MGZ4_9PSEU</name>
<dbReference type="InterPro" id="IPR028971">
    <property type="entry name" value="NAD-GDH_cat"/>
</dbReference>
<feature type="domain" description="NAD-glutamate dehydrogenase ACT2" evidence="6">
    <location>
        <begin position="407"/>
        <end position="496"/>
    </location>
</feature>
<dbReference type="Pfam" id="PF21076">
    <property type="entry name" value="GDH_ACT2"/>
    <property type="match status" value="1"/>
</dbReference>
<accession>A0ABT7MGZ4</accession>
<dbReference type="Pfam" id="PF21078">
    <property type="entry name" value="GDH_HM3"/>
    <property type="match status" value="1"/>
</dbReference>
<feature type="domain" description="NAD-specific glutamate dehydrogenase C-terminal" evidence="4">
    <location>
        <begin position="1275"/>
        <end position="1620"/>
    </location>
</feature>
<comment type="caution">
    <text evidence="8">The sequence shown here is derived from an EMBL/GenBank/DDBJ whole genome shotgun (WGS) entry which is preliminary data.</text>
</comment>
<dbReference type="Pfam" id="PF21077">
    <property type="entry name" value="GDH_ACT3"/>
    <property type="match status" value="1"/>
</dbReference>
<keyword evidence="1" id="KW-0175">Coiled coil</keyword>
<evidence type="ECO:0000259" key="4">
    <source>
        <dbReference type="Pfam" id="PF21074"/>
    </source>
</evidence>
<evidence type="ECO:0000313" key="9">
    <source>
        <dbReference type="Proteomes" id="UP001231924"/>
    </source>
</evidence>
<feature type="region of interest" description="Disordered" evidence="2">
    <location>
        <begin position="268"/>
        <end position="287"/>
    </location>
</feature>
<feature type="coiled-coil region" evidence="1">
    <location>
        <begin position="189"/>
        <end position="216"/>
    </location>
</feature>
<dbReference type="SUPFAM" id="SSF51735">
    <property type="entry name" value="NAD(P)-binding Rossmann-fold domains"/>
    <property type="match status" value="1"/>
</dbReference>
<evidence type="ECO:0000256" key="1">
    <source>
        <dbReference type="SAM" id="Coils"/>
    </source>
</evidence>
<evidence type="ECO:0000259" key="6">
    <source>
        <dbReference type="Pfam" id="PF21076"/>
    </source>
</evidence>
<dbReference type="EC" id="1.4.1.2" evidence="8"/>
<keyword evidence="9" id="KW-1185">Reference proteome</keyword>
<dbReference type="Pfam" id="PF05088">
    <property type="entry name" value="Bac_GDH_CD"/>
    <property type="match status" value="1"/>
</dbReference>
<evidence type="ECO:0000259" key="5">
    <source>
        <dbReference type="Pfam" id="PF21075"/>
    </source>
</evidence>
<dbReference type="InterPro" id="IPR048381">
    <property type="entry name" value="GDH_C"/>
</dbReference>
<dbReference type="GO" id="GO:0004352">
    <property type="term" value="F:glutamate dehydrogenase (NAD+) activity"/>
    <property type="evidence" value="ECO:0007669"/>
    <property type="project" value="UniProtKB-EC"/>
</dbReference>
<dbReference type="SUPFAM" id="SSF53223">
    <property type="entry name" value="Aminoacid dehydrogenase-like, N-terminal domain"/>
    <property type="match status" value="1"/>
</dbReference>
<reference evidence="8 9" key="1">
    <citation type="submission" date="2023-06" db="EMBL/GenBank/DDBJ databases">
        <title>Actinomycetospora Odt1-22.</title>
        <authorList>
            <person name="Supong K."/>
        </authorList>
    </citation>
    <scope>NUCLEOTIDE SEQUENCE [LARGE SCALE GENOMIC DNA]</scope>
    <source>
        <strain evidence="8 9">Odt1-22</strain>
    </source>
</reference>
<evidence type="ECO:0000259" key="3">
    <source>
        <dbReference type="Pfam" id="PF05088"/>
    </source>
</evidence>
<dbReference type="InterPro" id="IPR049059">
    <property type="entry name" value="NAD_Glu_DH_HM1"/>
</dbReference>
<feature type="domain" description="NAD-glutamate dehydrogenase catalytic" evidence="3">
    <location>
        <begin position="726"/>
        <end position="1230"/>
    </location>
</feature>
<proteinExistence type="predicted"/>
<dbReference type="InterPro" id="IPR049056">
    <property type="entry name" value="NAD_Glu_DH_HM3"/>
</dbReference>
<sequence>MTDSLTTSGLAVEDLRVAAEAHTDDDPQLADLVTLYFARVAPGEMGADADEALGIVRAHRSLARLRTPGQPVTAVLGAGAESTPGMTTPDPDRVFVLVVTDDMPFLIDSVVAELSRTGATVHRVVHPVVVVRRDANGALLEVLPDADPADPPSGTVAESWMNLELEAGSGSESVRELSQDLHGRLSAVLADVRDVVEDGERMLEQARQLADDLEQDSPPLESRRVDETVALLRWLADGNLTFLGYQRVGSGEQGLGILRRDSDYTRTLTAGPDLAGRQEETEGDPTGPTLLVLTRAGARSTVHAPVHPLYVGVRVYDEQGRPAGEHRFLGVLTVAARSADVMRIPVVSRRVHEVMSSIELPVESWSGQRMVEVMQTYPRAELLCTDRASLHETVTGVLALAERRRVRLFLRRDRWGRYFSAMVYLPRDRYTTAARLRMQQLLLDRLEGADIEYTARVTEDQLALLHVTVHTGQREPVRPDVAALTAELAEAARTWDDRLRAAAGPRERAAIAGTGEPFSQAYQEDFPPERGVADLQVLDGLSGPDDLAVRLYAPDTPDPESGDRRLKLYLVGRRITLSTVLPVLQSMGVEVVDERPYEVRRSDGRTAWINDFGLRMGLDAAAAADEDLTRRAAEAFTEIWRARVGADGFNALVLTAGLSWRQAALLRALARYQRQIGSTYGQSYITDVVVAHTDVAVGLVTLFEARFDPEQDGMREARVAELDAQVEAAIDAVTSLDADRILRALLGLVRATLRSNYFLRDGEGRPREVLAFKLDPSRVPGVPEPRPAIETFVHSNRVEGVHLRFGPIARGGLRWSDRLQDYRTEILGLVKAQAVKNAVIVPVGAKGGFVVKRPPAPTGDPGSDRDAQRSEGVACYRLFIGALLDLVDDRQGHAADSAAVTPDRIVRYDGDDTYLVVAADKGTATFSDIANEVATSRGFWLGDAFASGGSVGYDHKAMGITARGAWESVRRHFRELGRDIAGDEITVVGVGDMSGDVFGNGMLLSEHLRIVAAFDHRHVFLDPDPDPATSFAERRRLFELPRSSWADYDTSLISDGGGVYPRTLKRIPVSAPVAAALGLESTEALDPPALIRAILRAPVDLLWNGGIGTYVKATEETHADAGDKSNDPVRVDGAELRAKVVGEGGNLGLTQRGRIEYARAGGRVNTDAIDNSAGVDCSDHEVNIKILLDSLVERGELAEERRDSQIAATTEDVAALVLADNVAQNDVLGVARAHAADMLNVHEAQVTDLEARGRIDRELDVLPDAEGFEARRQAGEGLAGPELAQLMAHVKLDLTEALADDDLPDAEIFTRRLPSYFPPVLASTYPAAIASHPLRRRIVTTMVANEVVDGGGLSYVHRLVAEVSATPADAVRAYQVATKVFALDALAADIADATAAGLPTHAADGLTLGSRRVLDRASRWLLTHRPQPLAMGAEIQRFAPAVANLGPRVRDLLRGAEADGFAERVQAMVAVGAPPELAERVVGGLYGFGLLDVTEVTEIAEADHDDDPDDLVAVADLYYALSDHLGIDRLLTVVAALSRRDRWDALARLSLRDELYSSLRAVTLDVLADTDVHESADEKIAHWEQANTSRLVRARTSLAEIARSGRTDLTTVSVAARQIRSMVR</sequence>
<dbReference type="Proteomes" id="UP001231924">
    <property type="component" value="Unassembled WGS sequence"/>
</dbReference>